<evidence type="ECO:0000313" key="4">
    <source>
        <dbReference type="Proteomes" id="UP000184432"/>
    </source>
</evidence>
<dbReference type="InterPro" id="IPR007492">
    <property type="entry name" value="LytTR_DNA-bd_dom"/>
</dbReference>
<evidence type="ECO:0000256" key="1">
    <source>
        <dbReference type="SAM" id="Phobius"/>
    </source>
</evidence>
<evidence type="ECO:0000313" key="3">
    <source>
        <dbReference type="EMBL" id="SHJ41074.1"/>
    </source>
</evidence>
<feature type="transmembrane region" description="Helical" evidence="1">
    <location>
        <begin position="183"/>
        <end position="206"/>
    </location>
</feature>
<dbReference type="GO" id="GO:0003677">
    <property type="term" value="F:DNA binding"/>
    <property type="evidence" value="ECO:0007669"/>
    <property type="project" value="InterPro"/>
</dbReference>
<feature type="transmembrane region" description="Helical" evidence="1">
    <location>
        <begin position="6"/>
        <end position="26"/>
    </location>
</feature>
<proteinExistence type="predicted"/>
<organism evidence="3 4">
    <name type="scientific">Aquimarina spongiae</name>
    <dbReference type="NCBI Taxonomy" id="570521"/>
    <lineage>
        <taxon>Bacteria</taxon>
        <taxon>Pseudomonadati</taxon>
        <taxon>Bacteroidota</taxon>
        <taxon>Flavobacteriia</taxon>
        <taxon>Flavobacteriales</taxon>
        <taxon>Flavobacteriaceae</taxon>
        <taxon>Aquimarina</taxon>
    </lineage>
</organism>
<keyword evidence="1" id="KW-0812">Transmembrane</keyword>
<dbReference type="RefSeq" id="WP_073319358.1">
    <property type="nucleotide sequence ID" value="NZ_FQYP01000008.1"/>
</dbReference>
<reference evidence="4" key="1">
    <citation type="submission" date="2016-11" db="EMBL/GenBank/DDBJ databases">
        <authorList>
            <person name="Varghese N."/>
            <person name="Submissions S."/>
        </authorList>
    </citation>
    <scope>NUCLEOTIDE SEQUENCE [LARGE SCALE GENOMIC DNA]</scope>
    <source>
        <strain evidence="4">DSM 22623</strain>
    </source>
</reference>
<evidence type="ECO:0000259" key="2">
    <source>
        <dbReference type="PROSITE" id="PS50930"/>
    </source>
</evidence>
<dbReference type="Proteomes" id="UP000184432">
    <property type="component" value="Unassembled WGS sequence"/>
</dbReference>
<name>A0A1M6J2X5_9FLAO</name>
<protein>
    <submittedName>
        <fullName evidence="3">Transcriptional regulator, LytTR family</fullName>
    </submittedName>
</protein>
<feature type="domain" description="HTH LytTR-type" evidence="2">
    <location>
        <begin position="260"/>
        <end position="367"/>
    </location>
</feature>
<dbReference type="OrthoDB" id="735914at2"/>
<dbReference type="Pfam" id="PF04397">
    <property type="entry name" value="LytTR"/>
    <property type="match status" value="1"/>
</dbReference>
<dbReference type="PROSITE" id="PS50930">
    <property type="entry name" value="HTH_LYTTR"/>
    <property type="match status" value="1"/>
</dbReference>
<keyword evidence="1" id="KW-0472">Membrane</keyword>
<keyword evidence="1" id="KW-1133">Transmembrane helix</keyword>
<accession>A0A1M6J2X5</accession>
<dbReference type="Gene3D" id="2.40.50.1020">
    <property type="entry name" value="LytTr DNA-binding domain"/>
    <property type="match status" value="1"/>
</dbReference>
<dbReference type="STRING" id="570521.SAMN04488508_108216"/>
<dbReference type="AlphaFoldDB" id="A0A1M6J2X5"/>
<sequence length="367" mass="41951">MRKDQLHLLTFIAITVIFLIVASFSVKHFIMESSDQLITIQLESSTREADEMAQLIFTQLTSGVELKVIRENVQSAINDTDEMTSFISVMDWSGKLICHPKMTKVGEKVNSNQNILDAFEKEDRTDQLYDILVSQKKDDELTHQSEVVHISPVKESDLLVAANFNLDKITIQTQQLKNRYYRILLLMGGFIVLLSFFAVRILGGLYEKQLESKNSALESELFNLSKLNTDLIAHQQQIIAEQTSQPQTEETTAKADKQRILTYIRNELVPISIDQIAYAQTENSITYIFRIDGKRSTSNLSLDELYQSLDASLFFRANRQFIISISAIEKIVRYGNSQLKILIIGNDNVEIIISKNRAAEFRQWLSI</sequence>
<gene>
    <name evidence="3" type="ORF">SAMN04488508_108216</name>
</gene>
<dbReference type="SMART" id="SM00850">
    <property type="entry name" value="LytTR"/>
    <property type="match status" value="1"/>
</dbReference>
<dbReference type="EMBL" id="FQYP01000008">
    <property type="protein sequence ID" value="SHJ41074.1"/>
    <property type="molecule type" value="Genomic_DNA"/>
</dbReference>
<keyword evidence="4" id="KW-1185">Reference proteome</keyword>